<dbReference type="EMBL" id="WDBI01000008">
    <property type="protein sequence ID" value="KAB6527971.1"/>
    <property type="molecule type" value="Genomic_DNA"/>
</dbReference>
<dbReference type="CDD" id="cd13121">
    <property type="entry name" value="BF2867_like_C"/>
    <property type="match status" value="1"/>
</dbReference>
<proteinExistence type="predicted"/>
<evidence type="ECO:0000313" key="3">
    <source>
        <dbReference type="Proteomes" id="UP000469427"/>
    </source>
</evidence>
<accession>A0A6I0ZTA8</accession>
<evidence type="ECO:0000313" key="2">
    <source>
        <dbReference type="EMBL" id="KAB6527971.1"/>
    </source>
</evidence>
<feature type="region of interest" description="Disordered" evidence="1">
    <location>
        <begin position="714"/>
        <end position="746"/>
    </location>
</feature>
<dbReference type="Proteomes" id="UP000469427">
    <property type="component" value="Unassembled WGS sequence"/>
</dbReference>
<reference evidence="2 3" key="1">
    <citation type="journal article" date="2019" name="Nat. Med.">
        <title>A library of human gut bacterial isolates paired with longitudinal multiomics data enables mechanistic microbiome research.</title>
        <authorList>
            <person name="Poyet M."/>
            <person name="Groussin M."/>
            <person name="Gibbons S.M."/>
            <person name="Avila-Pacheco J."/>
            <person name="Jiang X."/>
            <person name="Kearney S.M."/>
            <person name="Perrotta A.R."/>
            <person name="Berdy B."/>
            <person name="Zhao S."/>
            <person name="Lieberman T.D."/>
            <person name="Swanson P.K."/>
            <person name="Smith M."/>
            <person name="Roesemann S."/>
            <person name="Alexander J.E."/>
            <person name="Rich S.A."/>
            <person name="Livny J."/>
            <person name="Vlamakis H."/>
            <person name="Clish C."/>
            <person name="Bullock K."/>
            <person name="Deik A."/>
            <person name="Scott J."/>
            <person name="Pierce K.A."/>
            <person name="Xavier R.J."/>
            <person name="Alm E.J."/>
        </authorList>
    </citation>
    <scope>NUCLEOTIDE SEQUENCE [LARGE SCALE GENOMIC DNA]</scope>
    <source>
        <strain evidence="2 3">BIOML-A122</strain>
    </source>
</reference>
<evidence type="ECO:0000256" key="1">
    <source>
        <dbReference type="SAM" id="MobiDB-lite"/>
    </source>
</evidence>
<dbReference type="Pfam" id="PF13149">
    <property type="entry name" value="Mfa_like_1"/>
    <property type="match status" value="1"/>
</dbReference>
<protein>
    <submittedName>
        <fullName evidence="2">Fimbrillin family protein</fullName>
    </submittedName>
</protein>
<organism evidence="2 3">
    <name type="scientific">Phocaeicola vulgatus</name>
    <name type="common">Bacteroides vulgatus</name>
    <dbReference type="NCBI Taxonomy" id="821"/>
    <lineage>
        <taxon>Bacteria</taxon>
        <taxon>Pseudomonadati</taxon>
        <taxon>Bacteroidota</taxon>
        <taxon>Bacteroidia</taxon>
        <taxon>Bacteroidales</taxon>
        <taxon>Bacteroidaceae</taxon>
        <taxon>Phocaeicola</taxon>
    </lineage>
</organism>
<dbReference type="Gene3D" id="2.60.40.2630">
    <property type="match status" value="1"/>
</dbReference>
<feature type="compositionally biased region" description="Basic and acidic residues" evidence="1">
    <location>
        <begin position="714"/>
        <end position="725"/>
    </location>
</feature>
<dbReference type="PROSITE" id="PS51257">
    <property type="entry name" value="PROKAR_LIPOPROTEIN"/>
    <property type="match status" value="1"/>
</dbReference>
<sequence length="746" mass="81715">MNGHKKRTNLTANGMAAVLSCVLLFSCNNEDFLERDGDIAGNACDNICFGISPDGNVQTRGNAVSDVDGYTSGQFVLRSGDSADTLCVRATVSDGIHSPVFGNQQVATRGIPVTKDNFYDSFHVLAYWKKNGTLVKEQFYMNADVTKKGNNLWSSDRVYYWPGAEHTLQFYAWAPASGTFKTTPTTPKNTELTYTVPSDAANQKDIVVASPEETPGDHNAAQSLTFNHICTAIRFVTGSQMQPGTIESVALKGVRYNGFYDLTNGKWTLNDEVTDFTQSLDKEMSGSETDGTEVATGEATFMMLPQTLPTGAKVEVVFADGVTGENRTLEAPVAGMKWPQGKTVTYKLSISPEYEFKLENENPVLDAHYDILLTKLIVSDVPAGKAWTVTAPTLNKEKVTIQKQDDMNSYAKQGYWTANYAHGTTSGKLEIIGSARGETVYQGTGSGEFPIAVFVPENIGETSRTVELSVRLDGSDDIVQTLAITQLAPAWYGNGIGCERIEGEKVSWGFSWDSDFKLIYDLTSCDNDSRESIRQYVEWTKALKALGDSWLLGWLIDAIFGDDIPDLSFVDMEKSGDFIGLGGKADKITINLGSLSTSGVAESMTDGQKNTREVYNFNGIQFVNEIINRIQNIPGYKLATVGNGVFPTNNASIVCMKLNSWDIIEANNEYILSLTGGSEVMDPKWYLPATEEVAGINDTEYPLEGEYWTSTAVKDDNQHAYKHSDGSTSSESRSRELSVRAVRKKP</sequence>
<gene>
    <name evidence="2" type="ORF">GAY98_07080</name>
</gene>
<dbReference type="InterPro" id="IPR042278">
    <property type="entry name" value="Mfa-like_1_N"/>
</dbReference>
<name>A0A6I0ZTA8_PHOVU</name>
<dbReference type="InterPro" id="IPR025049">
    <property type="entry name" value="Mfa-like_1"/>
</dbReference>
<dbReference type="AlphaFoldDB" id="A0A6I0ZTA8"/>
<comment type="caution">
    <text evidence="2">The sequence shown here is derived from an EMBL/GenBank/DDBJ whole genome shotgun (WGS) entry which is preliminary data.</text>
</comment>
<dbReference type="Gene3D" id="2.60.40.2620">
    <property type="entry name" value="Fimbrillin-like"/>
    <property type="match status" value="1"/>
</dbReference>
<dbReference type="CDD" id="cd13120">
    <property type="entry name" value="BF2867_like_N"/>
    <property type="match status" value="1"/>
</dbReference>